<organism evidence="7 9">
    <name type="scientific">Aureimonas ureilytica</name>
    <dbReference type="NCBI Taxonomy" id="401562"/>
    <lineage>
        <taxon>Bacteria</taxon>
        <taxon>Pseudomonadati</taxon>
        <taxon>Pseudomonadota</taxon>
        <taxon>Alphaproteobacteria</taxon>
        <taxon>Hyphomicrobiales</taxon>
        <taxon>Aurantimonadaceae</taxon>
        <taxon>Aureimonas</taxon>
    </lineage>
</organism>
<keyword evidence="2 5" id="KW-0812">Transmembrane</keyword>
<evidence type="ECO:0000313" key="10">
    <source>
        <dbReference type="Proteomes" id="UP000078529"/>
    </source>
</evidence>
<feature type="transmembrane region" description="Helical" evidence="5">
    <location>
        <begin position="251"/>
        <end position="271"/>
    </location>
</feature>
<dbReference type="STRING" id="401562.NS365_04375"/>
<dbReference type="EMBL" id="LDQA01000011">
    <property type="protein sequence ID" value="KTR07304.1"/>
    <property type="molecule type" value="Genomic_DNA"/>
</dbReference>
<sequence>MARLAAGRVPPRASHGFRLEWDHLRMASFIGFFLMIWFFPNPNAVSFREDPGAGREGTLIVQLLWFGSLAFALLNVQDRWSDVRQQFDLSLILLMGWCAASVPIAILPDVSMRRYIFTLVALLATILCVASPRRMVTILWLFLAIILAETVTKYVFVFALPGLGRHGFLGAEPQLNGLWKGQFAHKNIAGPVCVFELFILYAARGRVPAAWLMLLAIPQVIFLVMSGSKTSLALLVAVFCLTTAILRTRSLFAILGIASGAVFAINALTILSTMSDFFHDLARVVIGDASFTGRTDVWAMLVRYIGEHPFMGAGMLSFWQIGAASPAATDGNTWVSVASYGHQGYLDTAATIGLPGLALALLFILVRPVLDLATIPRNDTRLLGMFVSFWLFGLLHNGTESNMLGRADNAWLFLIIGVAGIRRCRVESAKRAFVPEPATRRLPRPPSLARRV</sequence>
<dbReference type="EMBL" id="LDPZ01000036">
    <property type="protein sequence ID" value="KTQ90502.1"/>
    <property type="molecule type" value="Genomic_DNA"/>
</dbReference>
<evidence type="ECO:0000256" key="2">
    <source>
        <dbReference type="ARBA" id="ARBA00022692"/>
    </source>
</evidence>
<feature type="transmembrane region" description="Helical" evidence="5">
    <location>
        <begin position="88"/>
        <end position="106"/>
    </location>
</feature>
<dbReference type="GO" id="GO:0016020">
    <property type="term" value="C:membrane"/>
    <property type="evidence" value="ECO:0007669"/>
    <property type="project" value="UniProtKB-SubCell"/>
</dbReference>
<dbReference type="RefSeq" id="WP_058599063.1">
    <property type="nucleotide sequence ID" value="NZ_LDPZ01000036.1"/>
</dbReference>
<gene>
    <name evidence="7" type="ORF">NS226_16205</name>
    <name evidence="8" type="ORF">NS365_04375</name>
</gene>
<feature type="domain" description="O-antigen ligase-related" evidence="6">
    <location>
        <begin position="216"/>
        <end position="360"/>
    </location>
</feature>
<reference evidence="9 10" key="1">
    <citation type="journal article" date="2016" name="Front. Microbiol.">
        <title>Genomic Resource of Rice Seed Associated Bacteria.</title>
        <authorList>
            <person name="Midha S."/>
            <person name="Bansal K."/>
            <person name="Sharma S."/>
            <person name="Kumar N."/>
            <person name="Patil P.P."/>
            <person name="Chaudhry V."/>
            <person name="Patil P.B."/>
        </authorList>
    </citation>
    <scope>NUCLEOTIDE SEQUENCE [LARGE SCALE GENOMIC DNA]</scope>
    <source>
        <strain evidence="7 9">NS226</strain>
        <strain evidence="8 10">NS365</strain>
    </source>
</reference>
<dbReference type="InterPro" id="IPR051533">
    <property type="entry name" value="WaaL-like"/>
</dbReference>
<comment type="caution">
    <text evidence="7">The sequence shown here is derived from an EMBL/GenBank/DDBJ whole genome shotgun (WGS) entry which is preliminary data.</text>
</comment>
<proteinExistence type="predicted"/>
<name>A0A175R527_9HYPH</name>
<evidence type="ECO:0000256" key="1">
    <source>
        <dbReference type="ARBA" id="ARBA00004141"/>
    </source>
</evidence>
<dbReference type="InterPro" id="IPR007016">
    <property type="entry name" value="O-antigen_ligase-rel_domated"/>
</dbReference>
<dbReference type="PANTHER" id="PTHR37422">
    <property type="entry name" value="TEICHURONIC ACID BIOSYNTHESIS PROTEIN TUAE"/>
    <property type="match status" value="1"/>
</dbReference>
<feature type="transmembrane region" description="Helical" evidence="5">
    <location>
        <begin position="382"/>
        <end position="398"/>
    </location>
</feature>
<keyword evidence="10" id="KW-1185">Reference proteome</keyword>
<dbReference type="Pfam" id="PF04932">
    <property type="entry name" value="Wzy_C"/>
    <property type="match status" value="1"/>
</dbReference>
<keyword evidence="4 5" id="KW-0472">Membrane</keyword>
<feature type="transmembrane region" description="Helical" evidence="5">
    <location>
        <begin position="21"/>
        <end position="39"/>
    </location>
</feature>
<feature type="transmembrane region" description="Helical" evidence="5">
    <location>
        <begin position="59"/>
        <end position="76"/>
    </location>
</feature>
<evidence type="ECO:0000259" key="6">
    <source>
        <dbReference type="Pfam" id="PF04932"/>
    </source>
</evidence>
<dbReference type="Proteomes" id="UP000078272">
    <property type="component" value="Unassembled WGS sequence"/>
</dbReference>
<dbReference type="AlphaFoldDB" id="A0A175R527"/>
<dbReference type="Proteomes" id="UP000078529">
    <property type="component" value="Unassembled WGS sequence"/>
</dbReference>
<evidence type="ECO:0000313" key="7">
    <source>
        <dbReference type="EMBL" id="KTQ90502.1"/>
    </source>
</evidence>
<comment type="subcellular location">
    <subcellularLocation>
        <location evidence="1">Membrane</location>
        <topology evidence="1">Multi-pass membrane protein</topology>
    </subcellularLocation>
</comment>
<feature type="transmembrane region" description="Helical" evidence="5">
    <location>
        <begin position="138"/>
        <end position="163"/>
    </location>
</feature>
<feature type="transmembrane region" description="Helical" evidence="5">
    <location>
        <begin position="349"/>
        <end position="370"/>
    </location>
</feature>
<dbReference type="PATRIC" id="fig|401562.3.peg.2960"/>
<evidence type="ECO:0000313" key="8">
    <source>
        <dbReference type="EMBL" id="KTR07304.1"/>
    </source>
</evidence>
<feature type="transmembrane region" description="Helical" evidence="5">
    <location>
        <begin position="112"/>
        <end position="131"/>
    </location>
</feature>
<keyword evidence="3 5" id="KW-1133">Transmembrane helix</keyword>
<evidence type="ECO:0000313" key="9">
    <source>
        <dbReference type="Proteomes" id="UP000078272"/>
    </source>
</evidence>
<feature type="transmembrane region" description="Helical" evidence="5">
    <location>
        <begin position="404"/>
        <end position="421"/>
    </location>
</feature>
<evidence type="ECO:0000256" key="4">
    <source>
        <dbReference type="ARBA" id="ARBA00023136"/>
    </source>
</evidence>
<evidence type="ECO:0000256" key="5">
    <source>
        <dbReference type="SAM" id="Phobius"/>
    </source>
</evidence>
<dbReference type="PANTHER" id="PTHR37422:SF21">
    <property type="entry name" value="EXOQ-LIKE PROTEIN"/>
    <property type="match status" value="1"/>
</dbReference>
<evidence type="ECO:0000256" key="3">
    <source>
        <dbReference type="ARBA" id="ARBA00022989"/>
    </source>
</evidence>
<protein>
    <recommendedName>
        <fullName evidence="6">O-antigen ligase-related domain-containing protein</fullName>
    </recommendedName>
</protein>
<accession>A0A175R527</accession>